<accession>A0A1J6KKA8</accession>
<dbReference type="Gramene" id="OIT19689">
    <property type="protein sequence ID" value="OIT19689"/>
    <property type="gene ID" value="A4A49_40903"/>
</dbReference>
<sequence length="292" mass="32016">MQARKNKYQRDKRGYIIDNTKEKEPNNGKGKAKVEVLTTKNTFNALEVEEIAPPTLMITDGKGNNSNNEQHKKQEGDKSKKDQEREQEGTLSPKPTGIRIDMAARHVKKEAFETANKENNMKPIQTRIQSPGVKGTQELAKASSPIPIKAWIDEGVNKESTIEWVHRRFGSLALTIVNPRNSRTKVDDHSSSKVKEAVPPAGDDRGTSKEAGNHGGSATAPLAKKQANGTVNPRNSGEILATVDGVLVYSLRRDHVGDVNIEVLKDTMGLDHRTVDEKGGDLNGTVFLGILL</sequence>
<feature type="region of interest" description="Disordered" evidence="1">
    <location>
        <begin position="182"/>
        <end position="236"/>
    </location>
</feature>
<feature type="region of interest" description="Disordered" evidence="1">
    <location>
        <begin position="1"/>
        <end position="32"/>
    </location>
</feature>
<reference evidence="2" key="1">
    <citation type="submission" date="2016-11" db="EMBL/GenBank/DDBJ databases">
        <title>The genome of Nicotiana attenuata.</title>
        <authorList>
            <person name="Xu S."/>
            <person name="Brockmoeller T."/>
            <person name="Gaquerel E."/>
            <person name="Navarro A."/>
            <person name="Kuhl H."/>
            <person name="Gase K."/>
            <person name="Ling Z."/>
            <person name="Zhou W."/>
            <person name="Kreitzer C."/>
            <person name="Stanke M."/>
            <person name="Tang H."/>
            <person name="Lyons E."/>
            <person name="Pandey P."/>
            <person name="Pandey S.P."/>
            <person name="Timmermann B."/>
            <person name="Baldwin I.T."/>
        </authorList>
    </citation>
    <scope>NUCLEOTIDE SEQUENCE [LARGE SCALE GENOMIC DNA]</scope>
    <source>
        <strain evidence="2">UT</strain>
    </source>
</reference>
<evidence type="ECO:0000313" key="3">
    <source>
        <dbReference type="Proteomes" id="UP000187609"/>
    </source>
</evidence>
<protein>
    <submittedName>
        <fullName evidence="2">Uncharacterized protein</fullName>
    </submittedName>
</protein>
<feature type="region of interest" description="Disordered" evidence="1">
    <location>
        <begin position="48"/>
        <end position="100"/>
    </location>
</feature>
<feature type="compositionally biased region" description="Basic and acidic residues" evidence="1">
    <location>
        <begin position="8"/>
        <end position="26"/>
    </location>
</feature>
<dbReference type="AlphaFoldDB" id="A0A1J6KKA8"/>
<comment type="caution">
    <text evidence="2">The sequence shown here is derived from an EMBL/GenBank/DDBJ whole genome shotgun (WGS) entry which is preliminary data.</text>
</comment>
<keyword evidence="3" id="KW-1185">Reference proteome</keyword>
<feature type="compositionally biased region" description="Basic and acidic residues" evidence="1">
    <location>
        <begin position="69"/>
        <end position="88"/>
    </location>
</feature>
<dbReference type="EMBL" id="MJEQ01006424">
    <property type="protein sequence ID" value="OIT19689.1"/>
    <property type="molecule type" value="Genomic_DNA"/>
</dbReference>
<organism evidence="2 3">
    <name type="scientific">Nicotiana attenuata</name>
    <name type="common">Coyote tobacco</name>
    <dbReference type="NCBI Taxonomy" id="49451"/>
    <lineage>
        <taxon>Eukaryota</taxon>
        <taxon>Viridiplantae</taxon>
        <taxon>Streptophyta</taxon>
        <taxon>Embryophyta</taxon>
        <taxon>Tracheophyta</taxon>
        <taxon>Spermatophyta</taxon>
        <taxon>Magnoliopsida</taxon>
        <taxon>eudicotyledons</taxon>
        <taxon>Gunneridae</taxon>
        <taxon>Pentapetalae</taxon>
        <taxon>asterids</taxon>
        <taxon>lamiids</taxon>
        <taxon>Solanales</taxon>
        <taxon>Solanaceae</taxon>
        <taxon>Nicotianoideae</taxon>
        <taxon>Nicotianeae</taxon>
        <taxon>Nicotiana</taxon>
    </lineage>
</organism>
<feature type="compositionally biased region" description="Basic and acidic residues" evidence="1">
    <location>
        <begin position="184"/>
        <end position="212"/>
    </location>
</feature>
<gene>
    <name evidence="2" type="ORF">A4A49_40903</name>
</gene>
<dbReference type="Proteomes" id="UP000187609">
    <property type="component" value="Unassembled WGS sequence"/>
</dbReference>
<name>A0A1J6KKA8_NICAT</name>
<evidence type="ECO:0000313" key="2">
    <source>
        <dbReference type="EMBL" id="OIT19689.1"/>
    </source>
</evidence>
<evidence type="ECO:0000256" key="1">
    <source>
        <dbReference type="SAM" id="MobiDB-lite"/>
    </source>
</evidence>
<proteinExistence type="predicted"/>